<sequence>MGEMKTLGIAKLSTPKRDPIATRLTSTFYTLSHRVSYYTVIPTPSRALTLPEEKCQREPTRKNTPCEARDGISKVSEALVLSSTAGRISGD</sequence>
<accession>A0A8H7Z4N9</accession>
<dbReference type="Proteomes" id="UP000670092">
    <property type="component" value="Unassembled WGS sequence"/>
</dbReference>
<dbReference type="EMBL" id="JAEVHI010000001">
    <property type="protein sequence ID" value="KAG5303832.1"/>
    <property type="molecule type" value="Genomic_DNA"/>
</dbReference>
<dbReference type="VEuPathDB" id="FungiDB:I7I52_01956"/>
<reference evidence="1 2" key="1">
    <citation type="submission" date="2021-01" db="EMBL/GenBank/DDBJ databases">
        <title>Chromosome-level genome assembly of a human fungal pathogen reveals clustering of transcriptionally co-regulated genes.</title>
        <authorList>
            <person name="Voorhies M."/>
            <person name="Cohen S."/>
            <person name="Shea T.P."/>
            <person name="Petrus S."/>
            <person name="Munoz J.F."/>
            <person name="Poplawski S."/>
            <person name="Goldman W.E."/>
            <person name="Michael T."/>
            <person name="Cuomo C.A."/>
            <person name="Sil A."/>
            <person name="Beyhan S."/>
        </authorList>
    </citation>
    <scope>NUCLEOTIDE SEQUENCE [LARGE SCALE GENOMIC DNA]</scope>
    <source>
        <strain evidence="1 2">G184AR</strain>
    </source>
</reference>
<gene>
    <name evidence="1" type="ORF">I7I52_01956</name>
</gene>
<dbReference type="AlphaFoldDB" id="A0A8H7Z4N9"/>
<proteinExistence type="predicted"/>
<name>A0A8H7Z4N9_AJECA</name>
<protein>
    <submittedName>
        <fullName evidence="1">Uncharacterized protein</fullName>
    </submittedName>
</protein>
<comment type="caution">
    <text evidence="1">The sequence shown here is derived from an EMBL/GenBank/DDBJ whole genome shotgun (WGS) entry which is preliminary data.</text>
</comment>
<evidence type="ECO:0000313" key="1">
    <source>
        <dbReference type="EMBL" id="KAG5303832.1"/>
    </source>
</evidence>
<organism evidence="1 2">
    <name type="scientific">Ajellomyces capsulatus</name>
    <name type="common">Darling's disease fungus</name>
    <name type="synonym">Histoplasma capsulatum</name>
    <dbReference type="NCBI Taxonomy" id="5037"/>
    <lineage>
        <taxon>Eukaryota</taxon>
        <taxon>Fungi</taxon>
        <taxon>Dikarya</taxon>
        <taxon>Ascomycota</taxon>
        <taxon>Pezizomycotina</taxon>
        <taxon>Eurotiomycetes</taxon>
        <taxon>Eurotiomycetidae</taxon>
        <taxon>Onygenales</taxon>
        <taxon>Ajellomycetaceae</taxon>
        <taxon>Histoplasma</taxon>
    </lineage>
</organism>
<evidence type="ECO:0000313" key="2">
    <source>
        <dbReference type="Proteomes" id="UP000670092"/>
    </source>
</evidence>